<proteinExistence type="predicted"/>
<feature type="chain" id="PRO_5032836978" evidence="1">
    <location>
        <begin position="20"/>
        <end position="445"/>
    </location>
</feature>
<evidence type="ECO:0000313" key="3">
    <source>
        <dbReference type="EMBL" id="NWK55113.1"/>
    </source>
</evidence>
<dbReference type="Proteomes" id="UP000557872">
    <property type="component" value="Unassembled WGS sequence"/>
</dbReference>
<sequence>MKLASPLSFIIGMPFVALAPLCTGAVLTFDNSAGDGSIQNSGNWAPGYDALPTTGVHIGEVIDQSAQLEDRQVNDLEITFKGSSAFIANVNSAVRLDDVHFTFQDTSSWTNNNGSGTENLIIGRVSGANSSLTWNSSGSLTNVSQLDVGQTGTGTLTQSAGSISASTFNIHNGTYTSTGGGTLTAGKATVTGGTASIGGTLETTAASGAAMSISAGNSVAIKSGGELKNTQSGASMTIDGGLHLDLDGKLNHNGTINVNAGGTLSADSKLDIRGSTLIHNSGTISVVTTLDLASGTDASLYFSAEAIFAGNTLEVLQLRNGTSLGFEIDGAGNHSTITGNSLQVRMGSTPDLVVDFLVAPTIGQSFDLITGVEKFSNYQGVGSGYEFNTVTVNGLEAGQEYDLIYDTTLANQGFLRLEIIDSIPEPSSAAMLGLGAMGLLMRRRK</sequence>
<evidence type="ECO:0000313" key="4">
    <source>
        <dbReference type="Proteomes" id="UP000557872"/>
    </source>
</evidence>
<gene>
    <name evidence="3" type="ORF">HW115_05795</name>
</gene>
<dbReference type="NCBIfam" id="TIGR02595">
    <property type="entry name" value="PEP_CTERM"/>
    <property type="match status" value="1"/>
</dbReference>
<evidence type="ECO:0000259" key="2">
    <source>
        <dbReference type="Pfam" id="PF07589"/>
    </source>
</evidence>
<feature type="domain" description="Ice-binding protein C-terminal" evidence="2">
    <location>
        <begin position="422"/>
        <end position="444"/>
    </location>
</feature>
<dbReference type="RefSeq" id="WP_178931652.1">
    <property type="nucleotide sequence ID" value="NZ_JACBAZ010000002.1"/>
</dbReference>
<dbReference type="InterPro" id="IPR013424">
    <property type="entry name" value="Ice-binding_C"/>
</dbReference>
<comment type="caution">
    <text evidence="3">The sequence shown here is derived from an EMBL/GenBank/DDBJ whole genome shotgun (WGS) entry which is preliminary data.</text>
</comment>
<dbReference type="EMBL" id="JACBAZ010000002">
    <property type="protein sequence ID" value="NWK55113.1"/>
    <property type="molecule type" value="Genomic_DNA"/>
</dbReference>
<name>A0A851GBY9_9BACT</name>
<protein>
    <submittedName>
        <fullName evidence="3">PEP-CTERM sorting domain-containing protein</fullName>
    </submittedName>
</protein>
<dbReference type="Pfam" id="PF07589">
    <property type="entry name" value="PEP-CTERM"/>
    <property type="match status" value="1"/>
</dbReference>
<keyword evidence="1" id="KW-0732">Signal</keyword>
<evidence type="ECO:0000256" key="1">
    <source>
        <dbReference type="SAM" id="SignalP"/>
    </source>
</evidence>
<feature type="signal peptide" evidence="1">
    <location>
        <begin position="1"/>
        <end position="19"/>
    </location>
</feature>
<accession>A0A851GBY9</accession>
<keyword evidence="4" id="KW-1185">Reference proteome</keyword>
<reference evidence="3 4" key="1">
    <citation type="submission" date="2020-07" db="EMBL/GenBank/DDBJ databases">
        <title>Roseicoccus Jingziensis gen. nov., sp. nov., isolated from coastal seawater.</title>
        <authorList>
            <person name="Feng X."/>
        </authorList>
    </citation>
    <scope>NUCLEOTIDE SEQUENCE [LARGE SCALE GENOMIC DNA]</scope>
    <source>
        <strain evidence="3 4">N1E253</strain>
    </source>
</reference>
<organism evidence="3 4">
    <name type="scientific">Oceaniferula marina</name>
    <dbReference type="NCBI Taxonomy" id="2748318"/>
    <lineage>
        <taxon>Bacteria</taxon>
        <taxon>Pseudomonadati</taxon>
        <taxon>Verrucomicrobiota</taxon>
        <taxon>Verrucomicrobiia</taxon>
        <taxon>Verrucomicrobiales</taxon>
        <taxon>Verrucomicrobiaceae</taxon>
        <taxon>Oceaniferula</taxon>
    </lineage>
</organism>
<dbReference type="AlphaFoldDB" id="A0A851GBY9"/>